<feature type="domain" description="Terminase large subunit-like ATPase" evidence="1">
    <location>
        <begin position="83"/>
        <end position="255"/>
    </location>
</feature>
<dbReference type="EMBL" id="SXDO01000013">
    <property type="protein sequence ID" value="NFU28484.1"/>
    <property type="molecule type" value="Genomic_DNA"/>
</dbReference>
<gene>
    <name evidence="3" type="ORF">FDF81_09800</name>
</gene>
<reference evidence="3" key="1">
    <citation type="submission" date="2019-04" db="EMBL/GenBank/DDBJ databases">
        <title>Genome sequencing of Clostridium botulinum Groups I-IV and Clostridium butyricum.</title>
        <authorList>
            <person name="Brunt J."/>
            <person name="Van Vliet A.H.M."/>
            <person name="Stringer S.C."/>
            <person name="Carter A.T."/>
            <person name="Peck M.W."/>
        </authorList>
    </citation>
    <scope>NUCLEOTIDE SEQUENCE</scope>
    <source>
        <strain evidence="3">IFR 16/362</strain>
    </source>
</reference>
<dbReference type="RefSeq" id="WP_061295847.1">
    <property type="nucleotide sequence ID" value="NZ_JACBCC010000003.1"/>
</dbReference>
<evidence type="ECO:0000313" key="3">
    <source>
        <dbReference type="EMBL" id="NFU28484.1"/>
    </source>
</evidence>
<organism evidence="3">
    <name type="scientific">Clostridium botulinum</name>
    <dbReference type="NCBI Taxonomy" id="1491"/>
    <lineage>
        <taxon>Bacteria</taxon>
        <taxon>Bacillati</taxon>
        <taxon>Bacillota</taxon>
        <taxon>Clostridia</taxon>
        <taxon>Eubacteriales</taxon>
        <taxon>Clostridiaceae</taxon>
        <taxon>Clostridium</taxon>
    </lineage>
</organism>
<proteinExistence type="predicted"/>
<evidence type="ECO:0000259" key="2">
    <source>
        <dbReference type="Pfam" id="PF20441"/>
    </source>
</evidence>
<dbReference type="InterPro" id="IPR046461">
    <property type="entry name" value="TerL_ATPase"/>
</dbReference>
<dbReference type="AlphaFoldDB" id="A0A6G4H524"/>
<dbReference type="InterPro" id="IPR027417">
    <property type="entry name" value="P-loop_NTPase"/>
</dbReference>
<name>A0A6G4H524_CLOBO</name>
<sequence length="566" mass="65776">MSEFAQLFTRIYNYSLDIVEKKIKACKKHRQACQRFLDDLEKSKEDDYPFYFDYEELYNFFKWSGMFKHRVGILKGQNIDLVDFQLFLIGNIFCWKEKETGYRRFRKVYIQLARKNAKSQLLALITSYECFLSDEQQECYISGWTKKQSKIVYKEMKFQLEGNDFLKGKWKESYGVITHLRSGSIIEPLSKEAKNNGDGDNPSLGICDEYHQHKTDEIYESILSGMGARTEPLMVIITTAGVDLNSPCYKEYQYVSKILDPNLKDITNDEYFVMICELDSKDDIKDESNWIKANPILATYPLGLRKIRSELKAALDAPEKMTKFKTKYMDIWVNARENGYMNMTKWSECENNKLSLADFEGEECVGGLDLSTKLDLTSIAFEFKRNGKYYPFQHSFIPQEAYDRRLNEGKYPFDLWKEQGYLTVTPGAVIDYAFVKQWIQEQEQKYNLKIKEIGYDPYNATQFVQEMEQEGYVMVEVRQGPFTLNEPTKDLRDQVYDKKLEHSGDGLLAWAIGNAVTKQNAQEFIMLDKAKSSEKIDPAAAVINAHVRGMIVLDDGAGDIFYSPDI</sequence>
<dbReference type="Pfam" id="PF03354">
    <property type="entry name" value="TerL_ATPase"/>
    <property type="match status" value="1"/>
</dbReference>
<dbReference type="Gene3D" id="3.40.50.300">
    <property type="entry name" value="P-loop containing nucleotide triphosphate hydrolases"/>
    <property type="match status" value="1"/>
</dbReference>
<dbReference type="GO" id="GO:0004519">
    <property type="term" value="F:endonuclease activity"/>
    <property type="evidence" value="ECO:0007669"/>
    <property type="project" value="InterPro"/>
</dbReference>
<evidence type="ECO:0000259" key="1">
    <source>
        <dbReference type="Pfam" id="PF03354"/>
    </source>
</evidence>
<dbReference type="PANTHER" id="PTHR41287:SF1">
    <property type="entry name" value="PROTEIN YMFN"/>
    <property type="match status" value="1"/>
</dbReference>
<dbReference type="Pfam" id="PF20441">
    <property type="entry name" value="TerL_nuclease"/>
    <property type="match status" value="1"/>
</dbReference>
<feature type="domain" description="Terminase large subunit-like endonuclease" evidence="2">
    <location>
        <begin position="266"/>
        <end position="547"/>
    </location>
</feature>
<dbReference type="InterPro" id="IPR046462">
    <property type="entry name" value="TerL_nuclease"/>
</dbReference>
<comment type="caution">
    <text evidence="3">The sequence shown here is derived from an EMBL/GenBank/DDBJ whole genome shotgun (WGS) entry which is preliminary data.</text>
</comment>
<dbReference type="PANTHER" id="PTHR41287">
    <property type="match status" value="1"/>
</dbReference>
<accession>A0A6G4H524</accession>
<dbReference type="InterPro" id="IPR005021">
    <property type="entry name" value="Terminase_largesu-like"/>
</dbReference>
<protein>
    <submittedName>
        <fullName evidence="3">Terminase large subunit</fullName>
    </submittedName>
</protein>